<evidence type="ECO:0008006" key="4">
    <source>
        <dbReference type="Google" id="ProtNLM"/>
    </source>
</evidence>
<keyword evidence="1" id="KW-0472">Membrane</keyword>
<evidence type="ECO:0000313" key="2">
    <source>
        <dbReference type="EMBL" id="MDI3320806.1"/>
    </source>
</evidence>
<dbReference type="EMBL" id="JASBRG010000007">
    <property type="protein sequence ID" value="MDI3320806.1"/>
    <property type="molecule type" value="Genomic_DNA"/>
</dbReference>
<name>A0ABT6REA7_9BACT</name>
<feature type="transmembrane region" description="Helical" evidence="1">
    <location>
        <begin position="6"/>
        <end position="25"/>
    </location>
</feature>
<dbReference type="Proteomes" id="UP001226434">
    <property type="component" value="Unassembled WGS sequence"/>
</dbReference>
<gene>
    <name evidence="2" type="ORF">QJ048_13530</name>
</gene>
<evidence type="ECO:0000256" key="1">
    <source>
        <dbReference type="SAM" id="Phobius"/>
    </source>
</evidence>
<proteinExistence type="predicted"/>
<keyword evidence="3" id="KW-1185">Reference proteome</keyword>
<comment type="caution">
    <text evidence="2">The sequence shown here is derived from an EMBL/GenBank/DDBJ whole genome shotgun (WGS) entry which is preliminary data.</text>
</comment>
<accession>A0ABT6REA7</accession>
<keyword evidence="1" id="KW-0812">Transmembrane</keyword>
<sequence length="63" mass="7061">MKKRKIIPAIALGAIAAGAASYYFIKRLKNGEENGSLSVMDRSRGIRHIIYSAKRFQHGHSFK</sequence>
<protein>
    <recommendedName>
        <fullName evidence="4">YtxH domain-containing protein</fullName>
    </recommendedName>
</protein>
<dbReference type="RefSeq" id="WP_282334908.1">
    <property type="nucleotide sequence ID" value="NZ_JASBRG010000007.1"/>
</dbReference>
<evidence type="ECO:0000313" key="3">
    <source>
        <dbReference type="Proteomes" id="UP001226434"/>
    </source>
</evidence>
<reference evidence="2 3" key="1">
    <citation type="submission" date="2023-05" db="EMBL/GenBank/DDBJ databases">
        <title>Genome sequence of Pinibacter sp. MAH-24.</title>
        <authorList>
            <person name="Huq M.A."/>
        </authorList>
    </citation>
    <scope>NUCLEOTIDE SEQUENCE [LARGE SCALE GENOMIC DNA]</scope>
    <source>
        <strain evidence="2 3">MAH-24</strain>
    </source>
</reference>
<keyword evidence="1" id="KW-1133">Transmembrane helix</keyword>
<organism evidence="2 3">
    <name type="scientific">Pinibacter soli</name>
    <dbReference type="NCBI Taxonomy" id="3044211"/>
    <lineage>
        <taxon>Bacteria</taxon>
        <taxon>Pseudomonadati</taxon>
        <taxon>Bacteroidota</taxon>
        <taxon>Chitinophagia</taxon>
        <taxon>Chitinophagales</taxon>
        <taxon>Chitinophagaceae</taxon>
        <taxon>Pinibacter</taxon>
    </lineage>
</organism>